<sequence length="331" mass="36254">MSYRKRKHRQRSVTRNSQQDYPDGPSPAHPDPTLFIVAHEADIIRGPHAARTADSLEVGLNVDGKGGTRIGEGLIKWESHIGGGEDGEEGEMWVDRYDARLLLDALPTINAAAAALARPDSPSGWSDLPSDAEDTFFLTPTETADLHRTKRLRHLDALRTARLRALSPDTDPAPLLGSADPWGDSDEEPDEAQIELMRRTATYVTRATNSAQLRARILAHHGADPRIAAWARAQADARREILVEREEAQAQSVGALGGLTGYGSASESENEDDGENISGQEAQKAEAEEVAERAAQEARRAKAREWAEKRRAGKALATVDKDDQWTDMTFN</sequence>
<organism evidence="2 3">
    <name type="scientific">Multifurca ochricompacta</name>
    <dbReference type="NCBI Taxonomy" id="376703"/>
    <lineage>
        <taxon>Eukaryota</taxon>
        <taxon>Fungi</taxon>
        <taxon>Dikarya</taxon>
        <taxon>Basidiomycota</taxon>
        <taxon>Agaricomycotina</taxon>
        <taxon>Agaricomycetes</taxon>
        <taxon>Russulales</taxon>
        <taxon>Russulaceae</taxon>
        <taxon>Multifurca</taxon>
    </lineage>
</organism>
<gene>
    <name evidence="2" type="ORF">B0F90DRAFT_1810905</name>
</gene>
<dbReference type="EMBL" id="WTXG01000029">
    <property type="protein sequence ID" value="KAI0298334.1"/>
    <property type="molecule type" value="Genomic_DNA"/>
</dbReference>
<keyword evidence="3" id="KW-1185">Reference proteome</keyword>
<proteinExistence type="predicted"/>
<name>A0AAD4QM87_9AGAM</name>
<protein>
    <submittedName>
        <fullName evidence="2">Uncharacterized protein</fullName>
    </submittedName>
</protein>
<feature type="region of interest" description="Disordered" evidence="1">
    <location>
        <begin position="1"/>
        <end position="32"/>
    </location>
</feature>
<dbReference type="AlphaFoldDB" id="A0AAD4QM87"/>
<evidence type="ECO:0000256" key="1">
    <source>
        <dbReference type="SAM" id="MobiDB-lite"/>
    </source>
</evidence>
<feature type="region of interest" description="Disordered" evidence="1">
    <location>
        <begin position="254"/>
        <end position="331"/>
    </location>
</feature>
<evidence type="ECO:0000313" key="3">
    <source>
        <dbReference type="Proteomes" id="UP001203297"/>
    </source>
</evidence>
<feature type="compositionally biased region" description="Basic residues" evidence="1">
    <location>
        <begin position="1"/>
        <end position="12"/>
    </location>
</feature>
<evidence type="ECO:0000313" key="2">
    <source>
        <dbReference type="EMBL" id="KAI0298334.1"/>
    </source>
</evidence>
<accession>A0AAD4QM87</accession>
<comment type="caution">
    <text evidence="2">The sequence shown here is derived from an EMBL/GenBank/DDBJ whole genome shotgun (WGS) entry which is preliminary data.</text>
</comment>
<reference evidence="2" key="1">
    <citation type="journal article" date="2022" name="New Phytol.">
        <title>Evolutionary transition to the ectomycorrhizal habit in the genomes of a hyperdiverse lineage of mushroom-forming fungi.</title>
        <authorList>
            <person name="Looney B."/>
            <person name="Miyauchi S."/>
            <person name="Morin E."/>
            <person name="Drula E."/>
            <person name="Courty P.E."/>
            <person name="Kohler A."/>
            <person name="Kuo A."/>
            <person name="LaButti K."/>
            <person name="Pangilinan J."/>
            <person name="Lipzen A."/>
            <person name="Riley R."/>
            <person name="Andreopoulos W."/>
            <person name="He G."/>
            <person name="Johnson J."/>
            <person name="Nolan M."/>
            <person name="Tritt A."/>
            <person name="Barry K.W."/>
            <person name="Grigoriev I.V."/>
            <person name="Nagy L.G."/>
            <person name="Hibbett D."/>
            <person name="Henrissat B."/>
            <person name="Matheny P.B."/>
            <person name="Labbe J."/>
            <person name="Martin F.M."/>
        </authorList>
    </citation>
    <scope>NUCLEOTIDE SEQUENCE</scope>
    <source>
        <strain evidence="2">BPL690</strain>
    </source>
</reference>
<feature type="compositionally biased region" description="Basic and acidic residues" evidence="1">
    <location>
        <begin position="283"/>
        <end position="310"/>
    </location>
</feature>
<dbReference type="Proteomes" id="UP001203297">
    <property type="component" value="Unassembled WGS sequence"/>
</dbReference>
<feature type="region of interest" description="Disordered" evidence="1">
    <location>
        <begin position="167"/>
        <end position="190"/>
    </location>
</feature>